<organism evidence="1 2">
    <name type="scientific">Rhizoclosmatium globosum</name>
    <dbReference type="NCBI Taxonomy" id="329046"/>
    <lineage>
        <taxon>Eukaryota</taxon>
        <taxon>Fungi</taxon>
        <taxon>Fungi incertae sedis</taxon>
        <taxon>Chytridiomycota</taxon>
        <taxon>Chytridiomycota incertae sedis</taxon>
        <taxon>Chytridiomycetes</taxon>
        <taxon>Chytridiales</taxon>
        <taxon>Chytriomycetaceae</taxon>
        <taxon>Rhizoclosmatium</taxon>
    </lineage>
</organism>
<dbReference type="OrthoDB" id="2161388at2759"/>
<dbReference type="EMBL" id="MCGO01000018">
    <property type="protein sequence ID" value="ORY45969.1"/>
    <property type="molecule type" value="Genomic_DNA"/>
</dbReference>
<protein>
    <submittedName>
        <fullName evidence="1">Uncharacterized protein</fullName>
    </submittedName>
</protein>
<evidence type="ECO:0000313" key="2">
    <source>
        <dbReference type="Proteomes" id="UP000193642"/>
    </source>
</evidence>
<gene>
    <name evidence="1" type="ORF">BCR33DRAFT_715982</name>
</gene>
<keyword evidence="2" id="KW-1185">Reference proteome</keyword>
<proteinExistence type="predicted"/>
<reference evidence="1 2" key="1">
    <citation type="submission" date="2016-07" db="EMBL/GenBank/DDBJ databases">
        <title>Pervasive Adenine N6-methylation of Active Genes in Fungi.</title>
        <authorList>
            <consortium name="DOE Joint Genome Institute"/>
            <person name="Mondo S.J."/>
            <person name="Dannebaum R.O."/>
            <person name="Kuo R.C."/>
            <person name="Labutti K."/>
            <person name="Haridas S."/>
            <person name="Kuo A."/>
            <person name="Salamov A."/>
            <person name="Ahrendt S.R."/>
            <person name="Lipzen A."/>
            <person name="Sullivan W."/>
            <person name="Andreopoulos W.B."/>
            <person name="Clum A."/>
            <person name="Lindquist E."/>
            <person name="Daum C."/>
            <person name="Ramamoorthy G.K."/>
            <person name="Gryganskyi A."/>
            <person name="Culley D."/>
            <person name="Magnuson J.K."/>
            <person name="James T.Y."/>
            <person name="O'Malley M.A."/>
            <person name="Stajich J.E."/>
            <person name="Spatafora J.W."/>
            <person name="Visel A."/>
            <person name="Grigoriev I.V."/>
        </authorList>
    </citation>
    <scope>NUCLEOTIDE SEQUENCE [LARGE SCALE GENOMIC DNA]</scope>
    <source>
        <strain evidence="1 2">JEL800</strain>
    </source>
</reference>
<accession>A0A1Y2CG11</accession>
<sequence length="344" mass="36792">MNTNAIQQPIKGFECQSSAKSATTSPSSAERLTHLAVRVLSLLSPTAATSLELRRLVAVFVSCSARASDQRRAQLPTNVLTALLIAHRIAKKAVSSESEAEAAVPILKSNLNVAVPPPVRALIDCPVDLMLTSLMLAETVISDSQTSTASWARLLDASSGPVPSELRQRISKLKWTALEWLDFNLNISRDTFLRVSAPVVPSVTLPIRTNSPITLPPPVMAQNRISASNISILAGYIYPGFTQQPSSYALSNTLPSATHTTCSAQASLNLSFSLKPPHFSLSSCRTASTSSFDYAGAGGRAISINVGVRGDSVRSHPYQKRVVASNQQNVATIAARRLSYQQVV</sequence>
<dbReference type="AlphaFoldDB" id="A0A1Y2CG11"/>
<name>A0A1Y2CG11_9FUNG</name>
<dbReference type="Proteomes" id="UP000193642">
    <property type="component" value="Unassembled WGS sequence"/>
</dbReference>
<evidence type="ECO:0000313" key="1">
    <source>
        <dbReference type="EMBL" id="ORY45969.1"/>
    </source>
</evidence>
<comment type="caution">
    <text evidence="1">The sequence shown here is derived from an EMBL/GenBank/DDBJ whole genome shotgun (WGS) entry which is preliminary data.</text>
</comment>